<keyword evidence="3" id="KW-1185">Reference proteome</keyword>
<evidence type="ECO:0000313" key="3">
    <source>
        <dbReference type="Proteomes" id="UP001151760"/>
    </source>
</evidence>
<dbReference type="EMBL" id="BQNB010020382">
    <property type="protein sequence ID" value="GJT95390.1"/>
    <property type="molecule type" value="Genomic_DNA"/>
</dbReference>
<accession>A0ABQ5I5L0</accession>
<name>A0ABQ5I5L0_9ASTR</name>
<sequence>MEKPLVSQARRSRGRVTEEEEPEMFGEDAIPCPPGAPRKAKVQHSTSSTSAPSCSQKEQFIELMQTQISLDHEAKKEHMERELAARLAFCKIQKRNDELRILTFDTTGMNPADAAKIEALKDAARAKYFNF</sequence>
<evidence type="ECO:0000256" key="1">
    <source>
        <dbReference type="SAM" id="MobiDB-lite"/>
    </source>
</evidence>
<feature type="region of interest" description="Disordered" evidence="1">
    <location>
        <begin position="1"/>
        <end position="55"/>
    </location>
</feature>
<dbReference type="Proteomes" id="UP001151760">
    <property type="component" value="Unassembled WGS sequence"/>
</dbReference>
<reference evidence="2" key="1">
    <citation type="journal article" date="2022" name="Int. J. Mol. Sci.">
        <title>Draft Genome of Tanacetum Coccineum: Genomic Comparison of Closely Related Tanacetum-Family Plants.</title>
        <authorList>
            <person name="Yamashiro T."/>
            <person name="Shiraishi A."/>
            <person name="Nakayama K."/>
            <person name="Satake H."/>
        </authorList>
    </citation>
    <scope>NUCLEOTIDE SEQUENCE</scope>
</reference>
<reference evidence="2" key="2">
    <citation type="submission" date="2022-01" db="EMBL/GenBank/DDBJ databases">
        <authorList>
            <person name="Yamashiro T."/>
            <person name="Shiraishi A."/>
            <person name="Satake H."/>
            <person name="Nakayama K."/>
        </authorList>
    </citation>
    <scope>NUCLEOTIDE SEQUENCE</scope>
</reference>
<protein>
    <recommendedName>
        <fullName evidence="4">No apical meristem-associated C-terminal domain-containing protein</fullName>
    </recommendedName>
</protein>
<evidence type="ECO:0008006" key="4">
    <source>
        <dbReference type="Google" id="ProtNLM"/>
    </source>
</evidence>
<evidence type="ECO:0000313" key="2">
    <source>
        <dbReference type="EMBL" id="GJT95390.1"/>
    </source>
</evidence>
<organism evidence="2 3">
    <name type="scientific">Tanacetum coccineum</name>
    <dbReference type="NCBI Taxonomy" id="301880"/>
    <lineage>
        <taxon>Eukaryota</taxon>
        <taxon>Viridiplantae</taxon>
        <taxon>Streptophyta</taxon>
        <taxon>Embryophyta</taxon>
        <taxon>Tracheophyta</taxon>
        <taxon>Spermatophyta</taxon>
        <taxon>Magnoliopsida</taxon>
        <taxon>eudicotyledons</taxon>
        <taxon>Gunneridae</taxon>
        <taxon>Pentapetalae</taxon>
        <taxon>asterids</taxon>
        <taxon>campanulids</taxon>
        <taxon>Asterales</taxon>
        <taxon>Asteraceae</taxon>
        <taxon>Asteroideae</taxon>
        <taxon>Anthemideae</taxon>
        <taxon>Anthemidinae</taxon>
        <taxon>Tanacetum</taxon>
    </lineage>
</organism>
<feature type="compositionally biased region" description="Low complexity" evidence="1">
    <location>
        <begin position="45"/>
        <end position="55"/>
    </location>
</feature>
<gene>
    <name evidence="2" type="ORF">Tco_1090908</name>
</gene>
<proteinExistence type="predicted"/>
<comment type="caution">
    <text evidence="2">The sequence shown here is derived from an EMBL/GenBank/DDBJ whole genome shotgun (WGS) entry which is preliminary data.</text>
</comment>